<dbReference type="FunFam" id="1.10.150.20:FF:000030">
    <property type="entry name" value="Flap endonuclease GEN-like 1"/>
    <property type="match status" value="1"/>
</dbReference>
<dbReference type="InterPro" id="IPR006086">
    <property type="entry name" value="XPG-I_dom"/>
</dbReference>
<dbReference type="GO" id="GO:0048256">
    <property type="term" value="F:flap endonuclease activity"/>
    <property type="evidence" value="ECO:0007669"/>
    <property type="project" value="UniProtKB-ARBA"/>
</dbReference>
<protein>
    <submittedName>
        <fullName evidence="16">PIN domain-like protein</fullName>
    </submittedName>
</protein>
<dbReference type="Pfam" id="PF00867">
    <property type="entry name" value="XPG_I"/>
    <property type="match status" value="1"/>
</dbReference>
<dbReference type="CDD" id="cd09904">
    <property type="entry name" value="H3TH_XPG"/>
    <property type="match status" value="1"/>
</dbReference>
<accession>A0A139AXP5</accession>
<keyword evidence="17" id="KW-1185">Reference proteome</keyword>
<feature type="region of interest" description="Disordered" evidence="13">
    <location>
        <begin position="413"/>
        <end position="442"/>
    </location>
</feature>
<evidence type="ECO:0000256" key="8">
    <source>
        <dbReference type="ARBA" id="ARBA00022801"/>
    </source>
</evidence>
<dbReference type="Pfam" id="PF00752">
    <property type="entry name" value="XPG_N"/>
    <property type="match status" value="1"/>
</dbReference>
<feature type="region of interest" description="Disordered" evidence="13">
    <location>
        <begin position="504"/>
        <end position="635"/>
    </location>
</feature>
<feature type="region of interest" description="Disordered" evidence="13">
    <location>
        <begin position="127"/>
        <end position="221"/>
    </location>
</feature>
<feature type="region of interest" description="Disordered" evidence="13">
    <location>
        <begin position="766"/>
        <end position="785"/>
    </location>
</feature>
<organism evidence="16 17">
    <name type="scientific">Gonapodya prolifera (strain JEL478)</name>
    <name type="common">Monoblepharis prolifera</name>
    <dbReference type="NCBI Taxonomy" id="1344416"/>
    <lineage>
        <taxon>Eukaryota</taxon>
        <taxon>Fungi</taxon>
        <taxon>Fungi incertae sedis</taxon>
        <taxon>Chytridiomycota</taxon>
        <taxon>Chytridiomycota incertae sedis</taxon>
        <taxon>Monoblepharidomycetes</taxon>
        <taxon>Monoblepharidales</taxon>
        <taxon>Gonapodyaceae</taxon>
        <taxon>Gonapodya</taxon>
    </lineage>
</organism>
<dbReference type="PANTHER" id="PTHR16171:SF7">
    <property type="entry name" value="DNA REPAIR PROTEIN RAD2"/>
    <property type="match status" value="1"/>
</dbReference>
<gene>
    <name evidence="16" type="ORF">M427DRAFT_27155</name>
</gene>
<dbReference type="InterPro" id="IPR019974">
    <property type="entry name" value="XPG_CS"/>
</dbReference>
<dbReference type="Gene3D" id="3.40.50.1010">
    <property type="entry name" value="5'-nuclease"/>
    <property type="match status" value="2"/>
</dbReference>
<dbReference type="OrthoDB" id="31113at2759"/>
<name>A0A139AXP5_GONPJ</name>
<feature type="domain" description="XPG-I" evidence="14">
    <location>
        <begin position="1030"/>
        <end position="1099"/>
    </location>
</feature>
<evidence type="ECO:0000313" key="16">
    <source>
        <dbReference type="EMBL" id="KXS21508.1"/>
    </source>
</evidence>
<keyword evidence="9" id="KW-0460">Magnesium</keyword>
<dbReference type="PROSITE" id="PS00841">
    <property type="entry name" value="XPG_1"/>
    <property type="match status" value="1"/>
</dbReference>
<dbReference type="Proteomes" id="UP000070544">
    <property type="component" value="Unassembled WGS sequence"/>
</dbReference>
<evidence type="ECO:0000256" key="6">
    <source>
        <dbReference type="ARBA" id="ARBA00022759"/>
    </source>
</evidence>
<dbReference type="GO" id="GO:0003697">
    <property type="term" value="F:single-stranded DNA binding"/>
    <property type="evidence" value="ECO:0007669"/>
    <property type="project" value="InterPro"/>
</dbReference>
<dbReference type="InterPro" id="IPR001044">
    <property type="entry name" value="XPG/Rad2_eukaryotes"/>
</dbReference>
<reference evidence="16 17" key="1">
    <citation type="journal article" date="2015" name="Genome Biol. Evol.">
        <title>Phylogenomic analyses indicate that early fungi evolved digesting cell walls of algal ancestors of land plants.</title>
        <authorList>
            <person name="Chang Y."/>
            <person name="Wang S."/>
            <person name="Sekimoto S."/>
            <person name="Aerts A.L."/>
            <person name="Choi C."/>
            <person name="Clum A."/>
            <person name="LaButti K.M."/>
            <person name="Lindquist E.A."/>
            <person name="Yee Ngan C."/>
            <person name="Ohm R.A."/>
            <person name="Salamov A.A."/>
            <person name="Grigoriev I.V."/>
            <person name="Spatafora J.W."/>
            <person name="Berbee M.L."/>
        </authorList>
    </citation>
    <scope>NUCLEOTIDE SEQUENCE [LARGE SCALE GENOMIC DNA]</scope>
    <source>
        <strain evidence="16 17">JEL478</strain>
    </source>
</reference>
<evidence type="ECO:0000256" key="9">
    <source>
        <dbReference type="ARBA" id="ARBA00022842"/>
    </source>
</evidence>
<evidence type="ECO:0000256" key="3">
    <source>
        <dbReference type="ARBA" id="ARBA00005283"/>
    </source>
</evidence>
<dbReference type="PANTHER" id="PTHR16171">
    <property type="entry name" value="DNA REPAIR PROTEIN COMPLEMENTING XP-G CELLS-RELATED"/>
    <property type="match status" value="1"/>
</dbReference>
<dbReference type="PRINTS" id="PR00853">
    <property type="entry name" value="XPGRADSUPER"/>
</dbReference>
<comment type="similarity">
    <text evidence="12">Belongs to the XPG/RAD2 endonuclease family. GEN subfamily.</text>
</comment>
<keyword evidence="10" id="KW-0234">DNA repair</keyword>
<evidence type="ECO:0000256" key="13">
    <source>
        <dbReference type="SAM" id="MobiDB-lite"/>
    </source>
</evidence>
<keyword evidence="8" id="KW-0378">Hydrolase</keyword>
<dbReference type="SMART" id="SM00485">
    <property type="entry name" value="XPGN"/>
    <property type="match status" value="1"/>
</dbReference>
<dbReference type="GO" id="GO:0046872">
    <property type="term" value="F:metal ion binding"/>
    <property type="evidence" value="ECO:0007669"/>
    <property type="project" value="UniProtKB-KW"/>
</dbReference>
<feature type="domain" description="XPG N-terminal" evidence="15">
    <location>
        <begin position="1"/>
        <end position="98"/>
    </location>
</feature>
<evidence type="ECO:0000256" key="7">
    <source>
        <dbReference type="ARBA" id="ARBA00022763"/>
    </source>
</evidence>
<feature type="compositionally biased region" description="Pro residues" evidence="13">
    <location>
        <begin position="184"/>
        <end position="199"/>
    </location>
</feature>
<dbReference type="OMA" id="PNSMDFS"/>
<dbReference type="InterPro" id="IPR006085">
    <property type="entry name" value="XPG_DNA_repair_N"/>
</dbReference>
<dbReference type="InterPro" id="IPR036279">
    <property type="entry name" value="5-3_exonuclease_C_sf"/>
</dbReference>
<evidence type="ECO:0000313" key="17">
    <source>
        <dbReference type="Proteomes" id="UP000070544"/>
    </source>
</evidence>
<dbReference type="GO" id="GO:0005634">
    <property type="term" value="C:nucleus"/>
    <property type="evidence" value="ECO:0007669"/>
    <property type="project" value="UniProtKB-SubCell"/>
</dbReference>
<feature type="compositionally biased region" description="Basic residues" evidence="13">
    <location>
        <begin position="1313"/>
        <end position="1327"/>
    </location>
</feature>
<keyword evidence="11" id="KW-0539">Nucleus</keyword>
<dbReference type="InterPro" id="IPR029060">
    <property type="entry name" value="PIN-like_dom_sf"/>
</dbReference>
<dbReference type="PRINTS" id="PR00066">
    <property type="entry name" value="XRODRMPGMNTG"/>
</dbReference>
<evidence type="ECO:0000256" key="1">
    <source>
        <dbReference type="ARBA" id="ARBA00001946"/>
    </source>
</evidence>
<dbReference type="SMART" id="SM00484">
    <property type="entry name" value="XPGI"/>
    <property type="match status" value="1"/>
</dbReference>
<evidence type="ECO:0000256" key="12">
    <source>
        <dbReference type="ARBA" id="ARBA00038112"/>
    </source>
</evidence>
<keyword evidence="6" id="KW-0255">Endonuclease</keyword>
<dbReference type="SUPFAM" id="SSF88723">
    <property type="entry name" value="PIN domain-like"/>
    <property type="match status" value="1"/>
</dbReference>
<feature type="compositionally biased region" description="Low complexity" evidence="13">
    <location>
        <begin position="174"/>
        <end position="183"/>
    </location>
</feature>
<comment type="cofactor">
    <cofactor evidence="1">
        <name>Mg(2+)</name>
        <dbReference type="ChEBI" id="CHEBI:18420"/>
    </cofactor>
</comment>
<keyword evidence="4" id="KW-0540">Nuclease</keyword>
<dbReference type="SMART" id="SM00279">
    <property type="entry name" value="HhH2"/>
    <property type="match status" value="1"/>
</dbReference>
<comment type="similarity">
    <text evidence="3">Belongs to the XPG/RAD2 endonuclease family. XPG subfamily.</text>
</comment>
<keyword evidence="7" id="KW-0227">DNA damage</keyword>
<dbReference type="Gene3D" id="1.10.150.20">
    <property type="entry name" value="5' to 3' exonuclease, C-terminal subdomain"/>
    <property type="match status" value="1"/>
</dbReference>
<evidence type="ECO:0000259" key="15">
    <source>
        <dbReference type="SMART" id="SM00485"/>
    </source>
</evidence>
<feature type="compositionally biased region" description="Polar residues" evidence="13">
    <location>
        <begin position="127"/>
        <end position="136"/>
    </location>
</feature>
<evidence type="ECO:0000256" key="2">
    <source>
        <dbReference type="ARBA" id="ARBA00004123"/>
    </source>
</evidence>
<dbReference type="InterPro" id="IPR008918">
    <property type="entry name" value="HhH2"/>
</dbReference>
<dbReference type="GO" id="GO:0006289">
    <property type="term" value="P:nucleotide-excision repair"/>
    <property type="evidence" value="ECO:0007669"/>
    <property type="project" value="InterPro"/>
</dbReference>
<feature type="compositionally biased region" description="Low complexity" evidence="13">
    <location>
        <begin position="147"/>
        <end position="156"/>
    </location>
</feature>
<feature type="region of interest" description="Disordered" evidence="13">
    <location>
        <begin position="1285"/>
        <end position="1327"/>
    </location>
</feature>
<feature type="compositionally biased region" description="Basic and acidic residues" evidence="13">
    <location>
        <begin position="504"/>
        <end position="519"/>
    </location>
</feature>
<dbReference type="SUPFAM" id="SSF47807">
    <property type="entry name" value="5' to 3' exonuclease, C-terminal subdomain"/>
    <property type="match status" value="1"/>
</dbReference>
<keyword evidence="5" id="KW-0479">Metal-binding</keyword>
<evidence type="ECO:0000259" key="14">
    <source>
        <dbReference type="SMART" id="SM00484"/>
    </source>
</evidence>
<evidence type="ECO:0000256" key="11">
    <source>
        <dbReference type="ARBA" id="ARBA00023242"/>
    </source>
</evidence>
<proteinExistence type="inferred from homology"/>
<evidence type="ECO:0000256" key="10">
    <source>
        <dbReference type="ARBA" id="ARBA00023204"/>
    </source>
</evidence>
<dbReference type="InterPro" id="IPR006084">
    <property type="entry name" value="XPG/Rad2"/>
</dbReference>
<dbReference type="CDD" id="cd09868">
    <property type="entry name" value="PIN_XPG_RAD2"/>
    <property type="match status" value="2"/>
</dbReference>
<sequence>MGVKGLWQLLEPVARPTRLDTLRNRVVAVDASIWLHQFIKAIKDSSGNPLNAAHILGFFRRICKLLFFNIKPVFVFDGGVPALKRATIAKRRERRTQVRDTIQRTAEKILQKQLQLHALGQLEAAKPNTNTTTAGNNYVYHDDIYAPPSTSTNPNSSPSPPNKNSMSAANRMMSGPTTNSTSTSPPPPHNTPVVPPAPSGPIKRKRPLTDEYDLPPMDPTRLTANGLDVRMATERDLRAFVQENRDFIDTLHMDSPTFHALPLEAQYEILQDARLRSRSTDHSRLATLLTQAPNSLEFSRGQIAGLVRRNELTQRVSEMVTGKPVIVKNRSGGKGAGAAYVPRRIAAERGREFVMVKNDERVGGWTIKMEEKAVGGIMVATGNRSVGEGVSVPQVKGGQRALAAELKKRLHRGAGTATADAGVPTDVIDLDDDEDDGRTSSKKISVVEDDDDEEFEDVVMDTVSVERAQTLTYSDSTLAIPADDELDQETLDMIAAINQITAAEEQRDAREVHHAETPKTMKGGRGSQSRRLLLSDSDDSELEDPAPKRSRGNSRTRNGVVASTIVAPIVVDEDERDNSSGMLDSLSPGDRVDDVSYLPPSVPTTASPHLDQPYFSGSPKVPLTPSPSSSPPAAHALASSDEFLASWTSMASASIRRTFPTVFPTPNNASLDTAMRQIIQASSLDDMAEEARAARRRLDKMAEADAMGGKGESVTFWAGFLEAAYGWKAEWAVRDGGPVDLVEENDVQEEFIDVAAVETYPIPQKHSEGVSGEGAVQSSGSPNGLRQKRRILDAIEIDSDEGDGDRVPNRVGDGIPLADSRVDQIGQRTSAELRSALQSSNGIVDDKHTPKASKATTMARMVLNPSVPSRMLLSSIISPRQQSRARGSLPQVVSGNVVRCTETTRADDFSNTNDGAAPGDITDAHSEGLQGLDAAGTEKDEEATFVVGDGDGGMEIPEEEAERVDVPIISNEEAEEYAKFVSSVANKDLSSVRADLELEVQQLHSTLGKNERHGQEVTDQMIADSQELLRLFGIPFVVATMEAEAQCAELLHLGLVEGIITDDSDVFLFGGDRVYRHVFNRDKYVECYLASDLSNDLKLDRETLIQLAYLLGSDYTEGIQGVGAVTALEVISAFASEEARDCLDCLQRFKEFHHRVANKRKIPEDDKGQRKRLQKLCSRIEVPEDFPNEHVRSTYMNPAVDSSSERFQFAPPDVDKLRGFLGSRLGWRQEKVDEVVLPIIRTMRQRESEGVQARIDQFLPVSPDASAAKKIKRLKSKRARKVFKSWTATLSDDDGEEHSDTDSEESKDQSPVKGRKSVARKTPKRRT</sequence>
<evidence type="ECO:0000256" key="5">
    <source>
        <dbReference type="ARBA" id="ARBA00022723"/>
    </source>
</evidence>
<comment type="subcellular location">
    <subcellularLocation>
        <location evidence="2">Nucleus</location>
    </subcellularLocation>
</comment>
<dbReference type="EMBL" id="KQ965732">
    <property type="protein sequence ID" value="KXS21508.1"/>
    <property type="molecule type" value="Genomic_DNA"/>
</dbReference>
<feature type="compositionally biased region" description="Basic and acidic residues" evidence="13">
    <location>
        <begin position="1298"/>
        <end position="1310"/>
    </location>
</feature>
<dbReference type="STRING" id="1344416.A0A139AXP5"/>
<evidence type="ECO:0000256" key="4">
    <source>
        <dbReference type="ARBA" id="ARBA00022722"/>
    </source>
</evidence>